<feature type="signal peptide" evidence="1">
    <location>
        <begin position="1"/>
        <end position="23"/>
    </location>
</feature>
<keyword evidence="1" id="KW-0732">Signal</keyword>
<dbReference type="KEGG" id="aei:AOY20_03085"/>
<dbReference type="AlphaFoldDB" id="A0A0N7GXF9"/>
<protein>
    <recommendedName>
        <fullName evidence="4">Porin</fullName>
    </recommendedName>
</protein>
<evidence type="ECO:0008006" key="4">
    <source>
        <dbReference type="Google" id="ProtNLM"/>
    </source>
</evidence>
<evidence type="ECO:0000256" key="1">
    <source>
        <dbReference type="SAM" id="SignalP"/>
    </source>
</evidence>
<dbReference type="InterPro" id="IPR010239">
    <property type="entry name" value="CHP02001"/>
</dbReference>
<name>A0A0N7GXF9_9GAMM</name>
<dbReference type="EMBL" id="CP012808">
    <property type="protein sequence ID" value="ALH94603.1"/>
    <property type="molecule type" value="Genomic_DNA"/>
</dbReference>
<dbReference type="NCBIfam" id="TIGR02001">
    <property type="entry name" value="gcw_chp"/>
    <property type="match status" value="1"/>
</dbReference>
<accession>A0A0N7GXF9</accession>
<keyword evidence="3" id="KW-1185">Reference proteome</keyword>
<organism evidence="2 3">
    <name type="scientific">Acinetobacter equi</name>
    <dbReference type="NCBI Taxonomy" id="1324350"/>
    <lineage>
        <taxon>Bacteria</taxon>
        <taxon>Pseudomonadati</taxon>
        <taxon>Pseudomonadota</taxon>
        <taxon>Gammaproteobacteria</taxon>
        <taxon>Moraxellales</taxon>
        <taxon>Moraxellaceae</taxon>
        <taxon>Acinetobacter</taxon>
    </lineage>
</organism>
<proteinExistence type="predicted"/>
<dbReference type="OrthoDB" id="9793561at2"/>
<dbReference type="Proteomes" id="UP000064939">
    <property type="component" value="Chromosome"/>
</dbReference>
<dbReference type="STRING" id="1324350.AOY20_03085"/>
<sequence length="256" mass="28257">MKFTLNTLGLTVASSLLSTVAFANEKASDHTISGNIGVVSEYILRGNTAVPENDNAAVQGGLDYSHSSGFYIGYWGSTLGYSLTDFDYAEEAYTGSKAFENDFYLGYNGSITEDFGYTIGGTYYYYYQSDADVNTTETLIGVNYKDFAFTTQTLLGDVEWGNKGDTYLLATYSYALPQDFTLNTALGAYYYRDKGEYEGITLDTQKKFAFRHFTVGLSHPLGDTGASVSMDYIVGGKLRDDTTLKNKVIFGIKYDF</sequence>
<gene>
    <name evidence="2" type="ORF">AOY20_03085</name>
</gene>
<feature type="chain" id="PRO_5006012264" description="Porin" evidence="1">
    <location>
        <begin position="24"/>
        <end position="256"/>
    </location>
</feature>
<evidence type="ECO:0000313" key="2">
    <source>
        <dbReference type="EMBL" id="ALH94603.1"/>
    </source>
</evidence>
<reference evidence="2 3" key="1">
    <citation type="journal article" date="2015" name="Int. J. Syst. Evol. Microbiol.">
        <title>Acinetobacter equi sp. nov. isolated from horse faeces.</title>
        <authorList>
            <person name="Poppel M.T."/>
            <person name="Skiebe E."/>
            <person name="Laue M."/>
            <person name="Bergmann H."/>
            <person name="Ebersberger I."/>
            <person name="Garn T."/>
            <person name="Fruth A."/>
            <person name="Baumgardt S."/>
            <person name="Busse H.J."/>
            <person name="Wilharm G."/>
        </authorList>
    </citation>
    <scope>NUCLEOTIDE SEQUENCE [LARGE SCALE GENOMIC DNA]</scope>
    <source>
        <strain evidence="2 3">114</strain>
    </source>
</reference>
<evidence type="ECO:0000313" key="3">
    <source>
        <dbReference type="Proteomes" id="UP000064939"/>
    </source>
</evidence>
<dbReference type="Pfam" id="PF09694">
    <property type="entry name" value="Gcw_chp"/>
    <property type="match status" value="1"/>
</dbReference>
<dbReference type="RefSeq" id="WP_054580505.1">
    <property type="nucleotide sequence ID" value="NZ_CP012808.1"/>
</dbReference>